<dbReference type="AlphaFoldDB" id="A0AAP0J1D1"/>
<dbReference type="Proteomes" id="UP001419268">
    <property type="component" value="Unassembled WGS sequence"/>
</dbReference>
<evidence type="ECO:0000313" key="2">
    <source>
        <dbReference type="EMBL" id="KAK9125240.1"/>
    </source>
</evidence>
<accession>A0AAP0J1D1</accession>
<evidence type="ECO:0000256" key="1">
    <source>
        <dbReference type="SAM" id="MobiDB-lite"/>
    </source>
</evidence>
<reference evidence="2 3" key="1">
    <citation type="submission" date="2024-01" db="EMBL/GenBank/DDBJ databases">
        <title>Genome assemblies of Stephania.</title>
        <authorList>
            <person name="Yang L."/>
        </authorList>
    </citation>
    <scope>NUCLEOTIDE SEQUENCE [LARGE SCALE GENOMIC DNA]</scope>
    <source>
        <strain evidence="2">JXDWG</strain>
        <tissue evidence="2">Leaf</tissue>
    </source>
</reference>
<sequence length="175" mass="19804">MDRMTWRIVIGRGMFCGDAGVTRFLHESRAYWWDNCHRQLYRHASAADALMSGCLLRSLLADVAKLQMRHQELTQATLDQSVDDEAVYYKVAGECPKGRFYDLESLGRKKRRYADPGASTSQVSPMVPRSEFDSVPEQLRQVVAFMQMQLGMTMDGAGLSQPPPPPPLPHEQQQT</sequence>
<name>A0AAP0J1D1_9MAGN</name>
<feature type="region of interest" description="Disordered" evidence="1">
    <location>
        <begin position="154"/>
        <end position="175"/>
    </location>
</feature>
<organism evidence="2 3">
    <name type="scientific">Stephania cephalantha</name>
    <dbReference type="NCBI Taxonomy" id="152367"/>
    <lineage>
        <taxon>Eukaryota</taxon>
        <taxon>Viridiplantae</taxon>
        <taxon>Streptophyta</taxon>
        <taxon>Embryophyta</taxon>
        <taxon>Tracheophyta</taxon>
        <taxon>Spermatophyta</taxon>
        <taxon>Magnoliopsida</taxon>
        <taxon>Ranunculales</taxon>
        <taxon>Menispermaceae</taxon>
        <taxon>Menispermoideae</taxon>
        <taxon>Cissampelideae</taxon>
        <taxon>Stephania</taxon>
    </lineage>
</organism>
<keyword evidence="3" id="KW-1185">Reference proteome</keyword>
<gene>
    <name evidence="2" type="ORF">Scep_014086</name>
</gene>
<comment type="caution">
    <text evidence="2">The sequence shown here is derived from an EMBL/GenBank/DDBJ whole genome shotgun (WGS) entry which is preliminary data.</text>
</comment>
<feature type="region of interest" description="Disordered" evidence="1">
    <location>
        <begin position="112"/>
        <end position="132"/>
    </location>
</feature>
<dbReference type="EMBL" id="JBBNAG010000006">
    <property type="protein sequence ID" value="KAK9125240.1"/>
    <property type="molecule type" value="Genomic_DNA"/>
</dbReference>
<evidence type="ECO:0000313" key="3">
    <source>
        <dbReference type="Proteomes" id="UP001419268"/>
    </source>
</evidence>
<proteinExistence type="predicted"/>
<protein>
    <submittedName>
        <fullName evidence="2">Uncharacterized protein</fullName>
    </submittedName>
</protein>